<dbReference type="Proteomes" id="UP000774326">
    <property type="component" value="Unassembled WGS sequence"/>
</dbReference>
<reference evidence="2" key="1">
    <citation type="journal article" date="2021" name="Open Biol.">
        <title>Shared evolutionary footprints suggest mitochondrial oxidative damage underlies multiple complex I losses in fungi.</title>
        <authorList>
            <person name="Schikora-Tamarit M.A."/>
            <person name="Marcet-Houben M."/>
            <person name="Nosek J."/>
            <person name="Gabaldon T."/>
        </authorList>
    </citation>
    <scope>NUCLEOTIDE SEQUENCE</scope>
    <source>
        <strain evidence="2">CBS2887</strain>
    </source>
</reference>
<keyword evidence="1" id="KW-0732">Signal</keyword>
<dbReference type="AlphaFoldDB" id="A0A9P8PHA4"/>
<keyword evidence="3" id="KW-1185">Reference proteome</keyword>
<name>A0A9P8PHA4_WICPI</name>
<dbReference type="EMBL" id="JAEUBG010005835">
    <property type="protein sequence ID" value="KAH3672233.1"/>
    <property type="molecule type" value="Genomic_DNA"/>
</dbReference>
<evidence type="ECO:0000256" key="1">
    <source>
        <dbReference type="SAM" id="SignalP"/>
    </source>
</evidence>
<reference evidence="2" key="2">
    <citation type="submission" date="2021-01" db="EMBL/GenBank/DDBJ databases">
        <authorList>
            <person name="Schikora-Tamarit M.A."/>
        </authorList>
    </citation>
    <scope>NUCLEOTIDE SEQUENCE</scope>
    <source>
        <strain evidence="2">CBS2887</strain>
    </source>
</reference>
<sequence length="210" mass="23376">MSANFKTTYGIVMALMFLVGLLMTSSEAANATGSKVLMNCNCSAVKEEDSWAPKFSNHNFLNCNLASLNPLVMVVVKSARMLSVVLITAKTWVKKANRASFKDTSFWSFATNGESPLTMFKDTEEAYSTETLAKVWLNKTLWSALDTVFRDFNSSSTILTSSDSSADLDFKAARKAFKAKDLTVSLEDLKDVMNWDNNLELMMDLTKFKC</sequence>
<proteinExistence type="predicted"/>
<feature type="chain" id="PRO_5040246539" evidence="1">
    <location>
        <begin position="29"/>
        <end position="210"/>
    </location>
</feature>
<protein>
    <submittedName>
        <fullName evidence="2">Uncharacterized protein</fullName>
    </submittedName>
</protein>
<comment type="caution">
    <text evidence="2">The sequence shown here is derived from an EMBL/GenBank/DDBJ whole genome shotgun (WGS) entry which is preliminary data.</text>
</comment>
<organism evidence="2 3">
    <name type="scientific">Wickerhamomyces pijperi</name>
    <name type="common">Yeast</name>
    <name type="synonym">Pichia pijperi</name>
    <dbReference type="NCBI Taxonomy" id="599730"/>
    <lineage>
        <taxon>Eukaryota</taxon>
        <taxon>Fungi</taxon>
        <taxon>Dikarya</taxon>
        <taxon>Ascomycota</taxon>
        <taxon>Saccharomycotina</taxon>
        <taxon>Saccharomycetes</taxon>
        <taxon>Phaffomycetales</taxon>
        <taxon>Wickerhamomycetaceae</taxon>
        <taxon>Wickerhamomyces</taxon>
    </lineage>
</organism>
<evidence type="ECO:0000313" key="3">
    <source>
        <dbReference type="Proteomes" id="UP000774326"/>
    </source>
</evidence>
<accession>A0A9P8PHA4</accession>
<gene>
    <name evidence="2" type="ORF">WICPIJ_010085</name>
</gene>
<feature type="signal peptide" evidence="1">
    <location>
        <begin position="1"/>
        <end position="28"/>
    </location>
</feature>
<evidence type="ECO:0000313" key="2">
    <source>
        <dbReference type="EMBL" id="KAH3672233.1"/>
    </source>
</evidence>